<proteinExistence type="predicted"/>
<accession>A0AAV8V218</accession>
<comment type="caution">
    <text evidence="1">The sequence shown here is derived from an EMBL/GenBank/DDBJ whole genome shotgun (WGS) entry which is preliminary data.</text>
</comment>
<dbReference type="AlphaFoldDB" id="A0AAV8V218"/>
<evidence type="ECO:0000313" key="2">
    <source>
        <dbReference type="Proteomes" id="UP001157974"/>
    </source>
</evidence>
<dbReference type="Proteomes" id="UP001157974">
    <property type="component" value="Unassembled WGS sequence"/>
</dbReference>
<reference evidence="1 2" key="1">
    <citation type="journal article" date="2023" name="Nat. Commun.">
        <title>Origin of minicircular mitochondrial genomes in red algae.</title>
        <authorList>
            <person name="Lee Y."/>
            <person name="Cho C.H."/>
            <person name="Lee Y.M."/>
            <person name="Park S.I."/>
            <person name="Yang J.H."/>
            <person name="West J.A."/>
            <person name="Bhattacharya D."/>
            <person name="Yoon H.S."/>
        </authorList>
    </citation>
    <scope>NUCLEOTIDE SEQUENCE [LARGE SCALE GENOMIC DNA]</scope>
    <source>
        <strain evidence="1 2">CCMP1338</strain>
        <tissue evidence="1">Whole cell</tissue>
    </source>
</reference>
<dbReference type="EMBL" id="JAMWBK010000003">
    <property type="protein sequence ID" value="KAJ8907227.1"/>
    <property type="molecule type" value="Genomic_DNA"/>
</dbReference>
<organism evidence="1 2">
    <name type="scientific">Rhodosorus marinus</name>
    <dbReference type="NCBI Taxonomy" id="101924"/>
    <lineage>
        <taxon>Eukaryota</taxon>
        <taxon>Rhodophyta</taxon>
        <taxon>Stylonematophyceae</taxon>
        <taxon>Stylonematales</taxon>
        <taxon>Stylonemataceae</taxon>
        <taxon>Rhodosorus</taxon>
    </lineage>
</organism>
<sequence length="82" mass="9269">MAMRRVVIDLGKNVQRNMRFTMKESRLLETQVKGAEGYLWMGWSSSGQAPRSRIVMPKEVFRGVKFSGSIKPMNSAESMSAL</sequence>
<evidence type="ECO:0000313" key="1">
    <source>
        <dbReference type="EMBL" id="KAJ8907227.1"/>
    </source>
</evidence>
<protein>
    <submittedName>
        <fullName evidence="1">Uncharacterized protein</fullName>
    </submittedName>
</protein>
<keyword evidence="2" id="KW-1185">Reference proteome</keyword>
<name>A0AAV8V218_9RHOD</name>
<gene>
    <name evidence="1" type="ORF">NDN08_003708</name>
</gene>